<evidence type="ECO:0000256" key="1">
    <source>
        <dbReference type="ARBA" id="ARBA00004370"/>
    </source>
</evidence>
<evidence type="ECO:0000313" key="6">
    <source>
        <dbReference type="Proteomes" id="UP001464891"/>
    </source>
</evidence>
<keyword evidence="2" id="KW-0793">Thylakoid</keyword>
<dbReference type="InterPro" id="IPR017487">
    <property type="entry name" value="PSII_PsbQ_cyanobac"/>
</dbReference>
<dbReference type="NCBIfam" id="TIGR03042">
    <property type="entry name" value="PS_II_psbQ_bact"/>
    <property type="match status" value="1"/>
</dbReference>
<keyword evidence="3" id="KW-0472">Membrane</keyword>
<dbReference type="RefSeq" id="WP_190436934.1">
    <property type="nucleotide sequence ID" value="NZ_JAMPKM010000009.1"/>
</dbReference>
<dbReference type="InterPro" id="IPR023222">
    <property type="entry name" value="PsbQ-like_dom_sf"/>
</dbReference>
<organism evidence="5 6">
    <name type="scientific">Trichocoleus desertorum GB2-A4</name>
    <dbReference type="NCBI Taxonomy" id="2933944"/>
    <lineage>
        <taxon>Bacteria</taxon>
        <taxon>Bacillati</taxon>
        <taxon>Cyanobacteriota</taxon>
        <taxon>Cyanophyceae</taxon>
        <taxon>Leptolyngbyales</taxon>
        <taxon>Trichocoleusaceae</taxon>
        <taxon>Trichocoleus</taxon>
    </lineage>
</organism>
<gene>
    <name evidence="5" type="primary">psbQ</name>
    <name evidence="5" type="ORF">NC998_16025</name>
</gene>
<evidence type="ECO:0000256" key="4">
    <source>
        <dbReference type="SAM" id="SignalP"/>
    </source>
</evidence>
<keyword evidence="4" id="KW-0732">Signal</keyword>
<feature type="chain" id="PRO_5045334699" evidence="4">
    <location>
        <begin position="29"/>
        <end position="147"/>
    </location>
</feature>
<feature type="signal peptide" evidence="4">
    <location>
        <begin position="1"/>
        <end position="28"/>
    </location>
</feature>
<dbReference type="Pfam" id="PF05757">
    <property type="entry name" value="PsbQ"/>
    <property type="match status" value="1"/>
</dbReference>
<dbReference type="EMBL" id="JAMPKM010000009">
    <property type="protein sequence ID" value="MEP0818607.1"/>
    <property type="molecule type" value="Genomic_DNA"/>
</dbReference>
<reference evidence="5 6" key="1">
    <citation type="submission" date="2022-04" db="EMBL/GenBank/DDBJ databases">
        <title>Positive selection, recombination, and allopatry shape intraspecific diversity of widespread and dominant cyanobacteria.</title>
        <authorList>
            <person name="Wei J."/>
            <person name="Shu W."/>
            <person name="Hu C."/>
        </authorList>
    </citation>
    <scope>NUCLEOTIDE SEQUENCE [LARGE SCALE GENOMIC DNA]</scope>
    <source>
        <strain evidence="5 6">GB2-A4</strain>
    </source>
</reference>
<dbReference type="PROSITE" id="PS51257">
    <property type="entry name" value="PROKAR_LIPOPROTEIN"/>
    <property type="match status" value="1"/>
</dbReference>
<dbReference type="Proteomes" id="UP001464891">
    <property type="component" value="Unassembled WGS sequence"/>
</dbReference>
<evidence type="ECO:0000313" key="5">
    <source>
        <dbReference type="EMBL" id="MEP0818607.1"/>
    </source>
</evidence>
<name>A0ABV0JA26_9CYAN</name>
<keyword evidence="6" id="KW-1185">Reference proteome</keyword>
<evidence type="ECO:0000256" key="3">
    <source>
        <dbReference type="ARBA" id="ARBA00023136"/>
    </source>
</evidence>
<sequence length="147" mass="16501">MRHYRSILALALAFVTAFLVSCSSPTSTKTLTYSPTQVERIQSYASGITALRGRMPELATLIENREWIDVRGFIHGPLGELRIRMGNLARNLLPDAQGQARQAAQDIFTHLEEIDEAAQNGDYRQAIRNYAEALKDFDAFFQLVPNS</sequence>
<protein>
    <submittedName>
        <fullName evidence="5">Photosystem II protein PsbQ</fullName>
    </submittedName>
</protein>
<comment type="caution">
    <text evidence="5">The sequence shown here is derived from an EMBL/GenBank/DDBJ whole genome shotgun (WGS) entry which is preliminary data.</text>
</comment>
<dbReference type="Gene3D" id="1.20.120.290">
    <property type="entry name" value="Oxygen-evolving enhancer protein 3 (PsbQ), four-helix up-down bundle"/>
    <property type="match status" value="1"/>
</dbReference>
<dbReference type="InterPro" id="IPR008797">
    <property type="entry name" value="PSII_PsbQ"/>
</dbReference>
<accession>A0ABV0JA26</accession>
<evidence type="ECO:0000256" key="2">
    <source>
        <dbReference type="ARBA" id="ARBA00023078"/>
    </source>
</evidence>
<dbReference type="SUPFAM" id="SSF101112">
    <property type="entry name" value="Oxygen-evolving enhancer protein 3"/>
    <property type="match status" value="1"/>
</dbReference>
<comment type="subcellular location">
    <subcellularLocation>
        <location evidence="1">Membrane</location>
    </subcellularLocation>
</comment>
<proteinExistence type="predicted"/>